<protein>
    <submittedName>
        <fullName evidence="1">Uncharacterized protein</fullName>
    </submittedName>
</protein>
<keyword evidence="2" id="KW-1185">Reference proteome</keyword>
<name>V5USM4_9CAUD</name>
<sequence length="41" mass="5148">MKTSSFTKYEFFQQIPHIKVGKRDYWQVKDIDKYIERHKVE</sequence>
<dbReference type="Proteomes" id="UP000018801">
    <property type="component" value="Segment"/>
</dbReference>
<dbReference type="KEGG" id="vg:18500094"/>
<dbReference type="EMBL" id="KF183314">
    <property type="protein sequence ID" value="AHB80360.1"/>
    <property type="molecule type" value="Genomic_DNA"/>
</dbReference>
<evidence type="ECO:0000313" key="2">
    <source>
        <dbReference type="Proteomes" id="UP000018801"/>
    </source>
</evidence>
<dbReference type="GeneID" id="18500094"/>
<organism evidence="1 2">
    <name type="scientific">Oenococcus phage phiS11</name>
    <dbReference type="NCBI Taxonomy" id="1432847"/>
    <lineage>
        <taxon>Viruses</taxon>
        <taxon>Duplodnaviria</taxon>
        <taxon>Heunggongvirae</taxon>
        <taxon>Uroviricota</taxon>
        <taxon>Caudoviricetes</taxon>
        <taxon>Sozzivirus</taxon>
        <taxon>Sozzivirus S11</taxon>
    </lineage>
</organism>
<evidence type="ECO:0000313" key="1">
    <source>
        <dbReference type="EMBL" id="AHB80360.1"/>
    </source>
</evidence>
<dbReference type="RefSeq" id="YP_009006601.1">
    <property type="nucleotide sequence ID" value="NC_023571.1"/>
</dbReference>
<proteinExistence type="predicted"/>
<accession>V5USM4</accession>
<reference evidence="1 2" key="1">
    <citation type="journal article" date="2013" name="Int. J. Food Microbiol.">
        <title>Expanding the diversity of oenococcal bacteriophages: insights into a novel group based on the integrase sequence.</title>
        <authorList>
            <person name="Jaomanjaka F."/>
            <person name="Ballestra P."/>
            <person name="Dols-Lafargue M."/>
            <person name="Le Marrec C."/>
        </authorList>
    </citation>
    <scope>NUCLEOTIDE SEQUENCE [LARGE SCALE GENOMIC DNA]</scope>
</reference>